<dbReference type="Gene3D" id="1.20.5.100">
    <property type="entry name" value="Cytochrome c1, transmembrane anchor, C-terminal"/>
    <property type="match status" value="1"/>
</dbReference>
<feature type="transmembrane region" description="Helical" evidence="9">
    <location>
        <begin position="223"/>
        <end position="241"/>
    </location>
</feature>
<evidence type="ECO:0000256" key="4">
    <source>
        <dbReference type="ARBA" id="ARBA00022723"/>
    </source>
</evidence>
<name>B8GML1_THISH</name>
<dbReference type="Proteomes" id="UP000002383">
    <property type="component" value="Chromosome"/>
</dbReference>
<dbReference type="PANTHER" id="PTHR10266:SF3">
    <property type="entry name" value="CYTOCHROME C1, HEME PROTEIN, MITOCHONDRIAL"/>
    <property type="match status" value="1"/>
</dbReference>
<keyword evidence="6 8" id="KW-0408">Iron</keyword>
<dbReference type="Gene3D" id="1.10.760.10">
    <property type="entry name" value="Cytochrome c-like domain"/>
    <property type="match status" value="1"/>
</dbReference>
<feature type="signal peptide" evidence="10">
    <location>
        <begin position="1"/>
        <end position="21"/>
    </location>
</feature>
<evidence type="ECO:0000256" key="6">
    <source>
        <dbReference type="ARBA" id="ARBA00023004"/>
    </source>
</evidence>
<dbReference type="PRINTS" id="PR00603">
    <property type="entry name" value="CYTOCHROMEC1"/>
</dbReference>
<dbReference type="GO" id="GO:0016020">
    <property type="term" value="C:membrane"/>
    <property type="evidence" value="ECO:0007669"/>
    <property type="project" value="UniProtKB-SubCell"/>
</dbReference>
<accession>B8GML1</accession>
<dbReference type="EMBL" id="CP001339">
    <property type="protein sequence ID" value="ACL71843.1"/>
    <property type="molecule type" value="Genomic_DNA"/>
</dbReference>
<evidence type="ECO:0000259" key="11">
    <source>
        <dbReference type="PROSITE" id="PS51007"/>
    </source>
</evidence>
<proteinExistence type="predicted"/>
<evidence type="ECO:0000256" key="3">
    <source>
        <dbReference type="ARBA" id="ARBA00022692"/>
    </source>
</evidence>
<sequence precursor="true">MKKLISVMMFLALMVPAASFAAGPAVKVDKANVDVTNTASLQRGARYFVNYCMGCHEAQYMRYNRIGRDLGLTDDQVRDNLIFTRDEFGDPTRVGALMKNAYPKRDAAEAFGTAPPDLTLVARVRGEDWLYTFLRSYYLDENRPMGVNNTVFPNVGMPHVLWELQGFQRKEVVGKDARGHDEVRFELVQSGSMSPAEYDKAVRDIVAFLSYMGEPIQTERKMIGIWVMLFLFIFTIIAYLMKKEYWKDVH</sequence>
<evidence type="ECO:0000256" key="2">
    <source>
        <dbReference type="ARBA" id="ARBA00022617"/>
    </source>
</evidence>
<keyword evidence="10" id="KW-0732">Signal</keyword>
<dbReference type="InterPro" id="IPR002326">
    <property type="entry name" value="Cyt_c1"/>
</dbReference>
<keyword evidence="3 9" id="KW-0812">Transmembrane</keyword>
<keyword evidence="4 8" id="KW-0479">Metal-binding</keyword>
<comment type="cofactor">
    <cofactor evidence="8">
        <name>heme c</name>
        <dbReference type="ChEBI" id="CHEBI:61717"/>
    </cofactor>
    <text evidence="8">Binds 1 heme c group covalently per subunit.</text>
</comment>
<dbReference type="GO" id="GO:0046872">
    <property type="term" value="F:metal ion binding"/>
    <property type="evidence" value="ECO:0007669"/>
    <property type="project" value="UniProtKB-KW"/>
</dbReference>
<feature type="chain" id="PRO_5002870518" evidence="10">
    <location>
        <begin position="22"/>
        <end position="250"/>
    </location>
</feature>
<keyword evidence="5 9" id="KW-1133">Transmembrane helix</keyword>
<dbReference type="STRING" id="396588.Tgr7_0751"/>
<dbReference type="PANTHER" id="PTHR10266">
    <property type="entry name" value="CYTOCHROME C1"/>
    <property type="match status" value="1"/>
</dbReference>
<keyword evidence="7 9" id="KW-0472">Membrane</keyword>
<evidence type="ECO:0000256" key="8">
    <source>
        <dbReference type="PIRSR" id="PIRSR602326-1"/>
    </source>
</evidence>
<dbReference type="InterPro" id="IPR036909">
    <property type="entry name" value="Cyt_c-like_dom_sf"/>
</dbReference>
<feature type="binding site" description="covalent" evidence="8">
    <location>
        <position position="52"/>
    </location>
    <ligand>
        <name>heme c</name>
        <dbReference type="ChEBI" id="CHEBI:61717"/>
    </ligand>
</feature>
<evidence type="ECO:0000256" key="1">
    <source>
        <dbReference type="ARBA" id="ARBA00004370"/>
    </source>
</evidence>
<dbReference type="Pfam" id="PF02167">
    <property type="entry name" value="Cytochrom_C1"/>
    <property type="match status" value="1"/>
</dbReference>
<dbReference type="RefSeq" id="WP_012637331.1">
    <property type="nucleotide sequence ID" value="NC_011901.1"/>
</dbReference>
<dbReference type="HOGENOM" id="CLU_078597_0_0_6"/>
<evidence type="ECO:0000256" key="10">
    <source>
        <dbReference type="SAM" id="SignalP"/>
    </source>
</evidence>
<dbReference type="eggNOG" id="COG2857">
    <property type="taxonomic scope" value="Bacteria"/>
</dbReference>
<evidence type="ECO:0000256" key="5">
    <source>
        <dbReference type="ARBA" id="ARBA00022989"/>
    </source>
</evidence>
<feature type="domain" description="Cytochrome c" evidence="11">
    <location>
        <begin position="39"/>
        <end position="213"/>
    </location>
</feature>
<evidence type="ECO:0000256" key="9">
    <source>
        <dbReference type="SAM" id="Phobius"/>
    </source>
</evidence>
<keyword evidence="13" id="KW-1185">Reference proteome</keyword>
<feature type="binding site" description="covalent" evidence="8">
    <location>
        <position position="56"/>
    </location>
    <ligand>
        <name>heme c</name>
        <dbReference type="ChEBI" id="CHEBI:61717"/>
    </ligand>
</feature>
<feature type="binding site" description="covalent" evidence="8">
    <location>
        <position position="55"/>
    </location>
    <ligand>
        <name>heme c</name>
        <dbReference type="ChEBI" id="CHEBI:61717"/>
    </ligand>
</feature>
<keyword evidence="2 8" id="KW-0349">Heme</keyword>
<organism evidence="12 13">
    <name type="scientific">Thioalkalivibrio sulfidiphilus (strain HL-EbGR7)</name>
    <dbReference type="NCBI Taxonomy" id="396588"/>
    <lineage>
        <taxon>Bacteria</taxon>
        <taxon>Pseudomonadati</taxon>
        <taxon>Pseudomonadota</taxon>
        <taxon>Gammaproteobacteria</taxon>
        <taxon>Chromatiales</taxon>
        <taxon>Ectothiorhodospiraceae</taxon>
        <taxon>Thioalkalivibrio</taxon>
    </lineage>
</organism>
<dbReference type="AlphaFoldDB" id="B8GML1"/>
<dbReference type="PROSITE" id="PS51007">
    <property type="entry name" value="CYTC"/>
    <property type="match status" value="1"/>
</dbReference>
<evidence type="ECO:0000256" key="7">
    <source>
        <dbReference type="ARBA" id="ARBA00023136"/>
    </source>
</evidence>
<reference evidence="12 13" key="1">
    <citation type="journal article" date="2011" name="Stand. Genomic Sci.">
        <title>Complete genome sequence of 'Thioalkalivibrio sulfidophilus' HL-EbGr7.</title>
        <authorList>
            <person name="Muyzer G."/>
            <person name="Sorokin D.Y."/>
            <person name="Mavromatis K."/>
            <person name="Lapidus A."/>
            <person name="Clum A."/>
            <person name="Ivanova N."/>
            <person name="Pati A."/>
            <person name="d'Haeseleer P."/>
            <person name="Woyke T."/>
            <person name="Kyrpides N.C."/>
        </authorList>
    </citation>
    <scope>NUCLEOTIDE SEQUENCE [LARGE SCALE GENOMIC DNA]</scope>
    <source>
        <strain evidence="12 13">HL-EbGR7</strain>
    </source>
</reference>
<dbReference type="InterPro" id="IPR009056">
    <property type="entry name" value="Cyt_c-like_dom"/>
</dbReference>
<comment type="subcellular location">
    <subcellularLocation>
        <location evidence="1">Membrane</location>
    </subcellularLocation>
</comment>
<evidence type="ECO:0000313" key="13">
    <source>
        <dbReference type="Proteomes" id="UP000002383"/>
    </source>
</evidence>
<dbReference type="SUPFAM" id="SSF46626">
    <property type="entry name" value="Cytochrome c"/>
    <property type="match status" value="1"/>
</dbReference>
<dbReference type="KEGG" id="tgr:Tgr7_0751"/>
<dbReference type="GO" id="GO:0020037">
    <property type="term" value="F:heme binding"/>
    <property type="evidence" value="ECO:0007669"/>
    <property type="project" value="InterPro"/>
</dbReference>
<dbReference type="GO" id="GO:0009055">
    <property type="term" value="F:electron transfer activity"/>
    <property type="evidence" value="ECO:0007669"/>
    <property type="project" value="InterPro"/>
</dbReference>
<protein>
    <submittedName>
        <fullName evidence="12">Cytochrome c1</fullName>
    </submittedName>
</protein>
<evidence type="ECO:0000313" key="12">
    <source>
        <dbReference type="EMBL" id="ACL71843.1"/>
    </source>
</evidence>
<dbReference type="OrthoDB" id="9798864at2"/>
<gene>
    <name evidence="12" type="ordered locus">Tgr7_0751</name>
</gene>